<proteinExistence type="predicted"/>
<sequence>MDPKEVTGWTDDEILSEVRDAIGKGLTQEEKLKLEFRIDAEVKDHIAVVIDFDGSDSMVIVDGKWLATGNDPAHHGSRLYLTKDASILGIGESPVRFIHQG</sequence>
<gene>
    <name evidence="1" type="ORF">MFIFM68171_10592</name>
</gene>
<accession>A0ABQ0GRP3</accession>
<protein>
    <submittedName>
        <fullName evidence="1">Uncharacterized protein</fullName>
    </submittedName>
</protein>
<keyword evidence="2" id="KW-1185">Reference proteome</keyword>
<comment type="caution">
    <text evidence="1">The sequence shown here is derived from an EMBL/GenBank/DDBJ whole genome shotgun (WGS) entry which is preliminary data.</text>
</comment>
<evidence type="ECO:0000313" key="1">
    <source>
        <dbReference type="EMBL" id="GAB1320382.1"/>
    </source>
</evidence>
<dbReference type="RefSeq" id="XP_070922112.1">
    <property type="nucleotide sequence ID" value="XM_071066011.1"/>
</dbReference>
<dbReference type="Proteomes" id="UP001628179">
    <property type="component" value="Unassembled WGS sequence"/>
</dbReference>
<evidence type="ECO:0000313" key="2">
    <source>
        <dbReference type="Proteomes" id="UP001628179"/>
    </source>
</evidence>
<dbReference type="GeneID" id="98181334"/>
<name>A0ABQ0GRP3_9PEZI</name>
<reference evidence="1 2" key="1">
    <citation type="submission" date="2024-09" db="EMBL/GenBank/DDBJ databases">
        <title>Itraconazole resistance in Madurella fahalii resulting from another homologue of gene encoding cytochrome P450 14-alpha sterol demethylase (CYP51).</title>
        <authorList>
            <person name="Yoshioka I."/>
            <person name="Fahal A.H."/>
            <person name="Kaneko S."/>
            <person name="Yaguchi T."/>
        </authorList>
    </citation>
    <scope>NUCLEOTIDE SEQUENCE [LARGE SCALE GENOMIC DNA]</scope>
    <source>
        <strain evidence="1 2">IFM 68171</strain>
    </source>
</reference>
<organism evidence="1 2">
    <name type="scientific">Madurella fahalii</name>
    <dbReference type="NCBI Taxonomy" id="1157608"/>
    <lineage>
        <taxon>Eukaryota</taxon>
        <taxon>Fungi</taxon>
        <taxon>Dikarya</taxon>
        <taxon>Ascomycota</taxon>
        <taxon>Pezizomycotina</taxon>
        <taxon>Sordariomycetes</taxon>
        <taxon>Sordariomycetidae</taxon>
        <taxon>Sordariales</taxon>
        <taxon>Sordariales incertae sedis</taxon>
        <taxon>Madurella</taxon>
    </lineage>
</organism>
<dbReference type="EMBL" id="BAAFSV010000006">
    <property type="protein sequence ID" value="GAB1320382.1"/>
    <property type="molecule type" value="Genomic_DNA"/>
</dbReference>